<evidence type="ECO:0000256" key="5">
    <source>
        <dbReference type="ARBA" id="ARBA00023242"/>
    </source>
</evidence>
<feature type="compositionally biased region" description="Low complexity" evidence="6">
    <location>
        <begin position="1684"/>
        <end position="1693"/>
    </location>
</feature>
<dbReference type="InterPro" id="IPR007309">
    <property type="entry name" value="TFIIIC_Bblock-bd"/>
</dbReference>
<gene>
    <name evidence="8" type="ORF">MACJ_003150</name>
</gene>
<dbReference type="PANTHER" id="PTHR15180">
    <property type="entry name" value="GENERAL TRANSCRIPTION FACTOR 3C POLYPEPTIDE 1"/>
    <property type="match status" value="1"/>
</dbReference>
<evidence type="ECO:0000256" key="4">
    <source>
        <dbReference type="ARBA" id="ARBA00023163"/>
    </source>
</evidence>
<dbReference type="GO" id="GO:0005634">
    <property type="term" value="C:nucleus"/>
    <property type="evidence" value="ECO:0007669"/>
    <property type="project" value="UniProtKB-SubCell"/>
</dbReference>
<sequence length="1817" mass="212310">MDFNKLEELSLEYLSTQIEPIEYLQLCLRVFEENALTFDKISVKLWIRLYCNRDILILVNDEFDEYLRLNYRARSRAYINTLYDIDVTQFADTDLEKHVGNTKLICSNAFRIIRLNLSLYEQVVKSNDRFRLLMAIASKRYSGYLQSDLVEDLKISPKDLFSLISCLCKLGLVYKLTIPQNSIYRYLLDNINENFDIKYDTHEDGQDTDKDSSIKNSASICFFHKYFVIDKLPENLKALCFSEVTRNCESTMLEVLENTQNNIMLESDWRRSYFNIAFGELSQFNIKVDNHLITRSYMSLKKSLESKNKVTVIFAWCPQTNKYERSVMLLKNQKDNILRLKRTSMVHVINMKSEQNENDDSDEDPSECVKHDLRGHSLQEYLYYLIKTAPDGISAKEIHNHIASKYKSLAKILLNMEAIGLIRKETHRDGKVFMYKYFTKDSRRSAVKIEYSSDDSCRSASTHYDNEDMKLLNSLEETPINGNWTNSGLYGTRYIDFINRQKMKYYDDSIYLRDYESMFSGTVLLRSVNTINFKKRMVMLNNYLEYFKAATHTNVSKYISDIEGKGSRPDRKTVMRLADRVLKKMTHFKSIKCDQIKGSNMTLTVLYDTRHFTETEAYNFLRNDINEKRVLICSKSAQMKTKINDHFKNPYHANNIAHESVEIMNSSDSNVGNLKMPLLVNDVSVNQQNTNVCFDDGMFFSQRRLSLNGYVFPIMTRVKMLHGFLIHNFKNETFTTAHVLKVMTLENYFQLIGCGYHIPNVVEYMNERIENLPQEHISILTNKRRDPINILNNQLNFLYRIKLLSFTSGSEFNNRDSDKSNDSKKGSHDEANTDDKSLNKNIKNDRVSNKRKLPDMTDDSVMLSKKVECAKAELTWKLIRYVYLYDYVLNENKQKYDLYKDYQEYWHNFKVQVDDYVSVWNGNLPEVLPVKEVFSKKNWKKAIYLNSIVKSELDRVLTLWMDLCCSGLHAKSQTKLCHIPYKVIRVLCDRFNLTKTQIQSQLKSKLRVYTCESQAEDDRILNKILSNIYKGSELLWISRYVIAEKIVNRIFLNILKNNPHTLPRINELSQYSKIGYSDGDANGSSDYASDEKDNTICLTDEDNIDALNGVCCDNANKSSNGNMPHVWNYLQILFKYKYTDNECKLIFDYIINKSTINLRVLKKLRRLNTSEIIRYISKKSYSNITNTYNTASANYHESVDVKDDHLKSFDNQIEYLTNKVKLKCTMFTSSSKRLGPAVSVHQEIKYYKKILKSWNEYGWLVRCKKRSMVLKVFKLSIMSKLKLFPKYTHIYFYGNQLLSYMDLNNHNNIKPSDQQYKASGAITNYCLVSPPQIDSSSNYNKVSVINNCLEMDIHNVYNMVENFNEITFDMKWTFQAQKEDKTNYYRLIDGGISKHINILTTNIGVSHVKANITNLQTRLDEQNYKRDLNTLKIMPKLYVCDHEATDIIDPVVFCNEPLNSSPLVNEVRNDEDNIKKMNTISDLLKYVMTRLECEYSVKVLEKGFHKLIKTVKINGVHGICHSSLIIIMENKKRNFYVDCHSRFDDHTTKNNNIMLYKILINAALILRLIFMIPNGREFIYLYWEYIQKIMINSPCFCKNVIIDTVGGSKRTRSVEDEEGEEEDDGYDNDMDNDNEEENEYDVEENEHNDDNNYNDYDDNEDYNYHNYENNDDNDRNEDEHNVYSSSSSESTISGNQTGFSTNESTQNSNLTLSNDIEESKGTRERSRPDYISEILWLIFQKNSIQIPENLEGFTMPIRDVLKDDLEGYKNALNSSAYSPFTVLDGCFNIHMVAYISLKIYSIVKEKPGLTVHEVGKQ</sequence>
<dbReference type="GO" id="GO:0003677">
    <property type="term" value="F:DNA binding"/>
    <property type="evidence" value="ECO:0007669"/>
    <property type="project" value="UniProtKB-KW"/>
</dbReference>
<proteinExistence type="predicted"/>
<dbReference type="Proteomes" id="UP000244803">
    <property type="component" value="Chromosome 4"/>
</dbReference>
<dbReference type="Pfam" id="PF04182">
    <property type="entry name" value="B-block_TFIIIC"/>
    <property type="match status" value="1"/>
</dbReference>
<evidence type="ECO:0000256" key="3">
    <source>
        <dbReference type="ARBA" id="ARBA00023125"/>
    </source>
</evidence>
<keyword evidence="5" id="KW-0539">Nucleus</keyword>
<keyword evidence="3" id="KW-0238">DNA-binding</keyword>
<feature type="region of interest" description="Disordered" evidence="6">
    <location>
        <begin position="1608"/>
        <end position="1725"/>
    </location>
</feature>
<evidence type="ECO:0000256" key="2">
    <source>
        <dbReference type="ARBA" id="ARBA00022553"/>
    </source>
</evidence>
<feature type="region of interest" description="Disordered" evidence="6">
    <location>
        <begin position="812"/>
        <end position="853"/>
    </location>
</feature>
<evidence type="ECO:0000256" key="1">
    <source>
        <dbReference type="ARBA" id="ARBA00004123"/>
    </source>
</evidence>
<feature type="compositionally biased region" description="Basic and acidic residues" evidence="6">
    <location>
        <begin position="813"/>
        <end position="853"/>
    </location>
</feature>
<accession>A0A976QVX9</accession>
<dbReference type="GO" id="GO:0006384">
    <property type="term" value="P:transcription initiation at RNA polymerase III promoter"/>
    <property type="evidence" value="ECO:0007669"/>
    <property type="project" value="InterPro"/>
</dbReference>
<dbReference type="OrthoDB" id="431852at2759"/>
<feature type="domain" description="B-block binding subunit of TFIIIC" evidence="7">
    <location>
        <begin position="127"/>
        <end position="227"/>
    </location>
</feature>
<dbReference type="GO" id="GO:0000127">
    <property type="term" value="C:transcription factor TFIIIC complex"/>
    <property type="evidence" value="ECO:0007669"/>
    <property type="project" value="InterPro"/>
</dbReference>
<keyword evidence="4" id="KW-0804">Transcription</keyword>
<feature type="compositionally biased region" description="Polar residues" evidence="6">
    <location>
        <begin position="1694"/>
        <end position="1714"/>
    </location>
</feature>
<dbReference type="PANTHER" id="PTHR15180:SF1">
    <property type="entry name" value="GENERAL TRANSCRIPTION FACTOR 3C POLYPEPTIDE 1"/>
    <property type="match status" value="1"/>
</dbReference>
<keyword evidence="2" id="KW-0597">Phosphoprotein</keyword>
<feature type="compositionally biased region" description="Acidic residues" evidence="6">
    <location>
        <begin position="1615"/>
        <end position="1647"/>
    </location>
</feature>
<organism evidence="8 9">
    <name type="scientific">Theileria orientalis</name>
    <dbReference type="NCBI Taxonomy" id="68886"/>
    <lineage>
        <taxon>Eukaryota</taxon>
        <taxon>Sar</taxon>
        <taxon>Alveolata</taxon>
        <taxon>Apicomplexa</taxon>
        <taxon>Aconoidasida</taxon>
        <taxon>Piroplasmida</taxon>
        <taxon>Theileriidae</taxon>
        <taxon>Theileria</taxon>
    </lineage>
</organism>
<evidence type="ECO:0000313" key="9">
    <source>
        <dbReference type="Proteomes" id="UP000244803"/>
    </source>
</evidence>
<dbReference type="GO" id="GO:0042791">
    <property type="term" value="P:5S class rRNA transcription by RNA polymerase III"/>
    <property type="evidence" value="ECO:0007669"/>
    <property type="project" value="TreeGrafter"/>
</dbReference>
<dbReference type="EMBL" id="CP056067">
    <property type="protein sequence ID" value="UKJ89896.2"/>
    <property type="molecule type" value="Genomic_DNA"/>
</dbReference>
<evidence type="ECO:0000259" key="7">
    <source>
        <dbReference type="Pfam" id="PF04182"/>
    </source>
</evidence>
<reference evidence="8" key="1">
    <citation type="submission" date="2022-07" db="EMBL/GenBank/DDBJ databases">
        <title>Evaluation of T. orientalis genome assembly methods using nanopore sequencing and analysis of variation between genomes.</title>
        <authorList>
            <person name="Yam J."/>
            <person name="Micallef M.L."/>
            <person name="Liu M."/>
            <person name="Djordjevic S.P."/>
            <person name="Bogema D.R."/>
            <person name="Jenkins C."/>
        </authorList>
    </citation>
    <scope>NUCLEOTIDE SEQUENCE</scope>
    <source>
        <strain evidence="8">Fish Creek</strain>
    </source>
</reference>
<comment type="subcellular location">
    <subcellularLocation>
        <location evidence="1">Nucleus</location>
    </subcellularLocation>
</comment>
<evidence type="ECO:0000313" key="8">
    <source>
        <dbReference type="EMBL" id="UKJ89896.2"/>
    </source>
</evidence>
<evidence type="ECO:0000256" key="6">
    <source>
        <dbReference type="SAM" id="MobiDB-lite"/>
    </source>
</evidence>
<protein>
    <recommendedName>
        <fullName evidence="7">B-block binding subunit of TFIIIC domain-containing protein</fullName>
    </recommendedName>
</protein>
<dbReference type="InterPro" id="IPR044210">
    <property type="entry name" value="Tfc3-like"/>
</dbReference>
<name>A0A976QVX9_THEOR</name>